<evidence type="ECO:0000313" key="3">
    <source>
        <dbReference type="EMBL" id="KAJ5100184.1"/>
    </source>
</evidence>
<dbReference type="InterPro" id="IPR001202">
    <property type="entry name" value="WW_dom"/>
</dbReference>
<keyword evidence="4" id="KW-1185">Reference proteome</keyword>
<dbReference type="AlphaFoldDB" id="A0A9W9KBI1"/>
<dbReference type="OrthoDB" id="2530521at2759"/>
<feature type="compositionally biased region" description="Polar residues" evidence="1">
    <location>
        <begin position="96"/>
        <end position="115"/>
    </location>
</feature>
<gene>
    <name evidence="3" type="ORF">N7456_006236</name>
</gene>
<proteinExistence type="predicted"/>
<sequence length="329" mass="34028">MSSSYAPPPGPPPPSVPEGWKAQHNQKKKETNAFTFSAPFRFFVNLATGKSQWEKPEPSASPSVQAPSEAPPSYDNVAPSGSTTIGNTDDKKRMLASNNPYNPDPSSRDTASPSIDSDAKLAAKLQAEEDARVGSSSNSRGPGTPGTASDYYSSSSPQPPSTGSYASGPSSGGSIPEQKSRSKGGFLSKLMGKSSSSSRPPPQQRPQYASYPQQGPPNSGYYDPNYGRYPQQPMPGYGYPPSGYGGGYPPQGGYYQQQQQRKHGLGTGGAAALGVGGGLLGGLLLADAVEDMGDHHDYDDNNYDNGGYDGGGGDFDGGGGGFDGGGGDF</sequence>
<evidence type="ECO:0000256" key="1">
    <source>
        <dbReference type="SAM" id="MobiDB-lite"/>
    </source>
</evidence>
<feature type="region of interest" description="Disordered" evidence="1">
    <location>
        <begin position="1"/>
        <end position="34"/>
    </location>
</feature>
<feature type="compositionally biased region" description="Pro residues" evidence="1">
    <location>
        <begin position="1"/>
        <end position="16"/>
    </location>
</feature>
<accession>A0A9W9KBI1</accession>
<feature type="region of interest" description="Disordered" evidence="1">
    <location>
        <begin position="293"/>
        <end position="329"/>
    </location>
</feature>
<evidence type="ECO:0000313" key="4">
    <source>
        <dbReference type="Proteomes" id="UP001149165"/>
    </source>
</evidence>
<reference evidence="3" key="2">
    <citation type="journal article" date="2023" name="IMA Fungus">
        <title>Comparative genomic study of the Penicillium genus elucidates a diverse pangenome and 15 lateral gene transfer events.</title>
        <authorList>
            <person name="Petersen C."/>
            <person name="Sorensen T."/>
            <person name="Nielsen M.R."/>
            <person name="Sondergaard T.E."/>
            <person name="Sorensen J.L."/>
            <person name="Fitzpatrick D.A."/>
            <person name="Frisvad J.C."/>
            <person name="Nielsen K.L."/>
        </authorList>
    </citation>
    <scope>NUCLEOTIDE SEQUENCE</scope>
    <source>
        <strain evidence="3">IBT 30069</strain>
    </source>
</reference>
<reference evidence="3" key="1">
    <citation type="submission" date="2022-11" db="EMBL/GenBank/DDBJ databases">
        <authorList>
            <person name="Petersen C."/>
        </authorList>
    </citation>
    <scope>NUCLEOTIDE SEQUENCE</scope>
    <source>
        <strain evidence="3">IBT 30069</strain>
    </source>
</reference>
<name>A0A9W9KBI1_9EURO</name>
<feature type="region of interest" description="Disordered" evidence="1">
    <location>
        <begin position="51"/>
        <end position="269"/>
    </location>
</feature>
<dbReference type="EMBL" id="JAPQKH010000004">
    <property type="protein sequence ID" value="KAJ5100184.1"/>
    <property type="molecule type" value="Genomic_DNA"/>
</dbReference>
<comment type="caution">
    <text evidence="3">The sequence shown here is derived from an EMBL/GenBank/DDBJ whole genome shotgun (WGS) entry which is preliminary data.</text>
</comment>
<dbReference type="Proteomes" id="UP001149165">
    <property type="component" value="Unassembled WGS sequence"/>
</dbReference>
<feature type="compositionally biased region" description="Low complexity" evidence="1">
    <location>
        <begin position="226"/>
        <end position="242"/>
    </location>
</feature>
<organism evidence="3 4">
    <name type="scientific">Penicillium angulare</name>
    <dbReference type="NCBI Taxonomy" id="116970"/>
    <lineage>
        <taxon>Eukaryota</taxon>
        <taxon>Fungi</taxon>
        <taxon>Dikarya</taxon>
        <taxon>Ascomycota</taxon>
        <taxon>Pezizomycotina</taxon>
        <taxon>Eurotiomycetes</taxon>
        <taxon>Eurotiomycetidae</taxon>
        <taxon>Eurotiales</taxon>
        <taxon>Aspergillaceae</taxon>
        <taxon>Penicillium</taxon>
    </lineage>
</organism>
<evidence type="ECO:0000259" key="2">
    <source>
        <dbReference type="PROSITE" id="PS50020"/>
    </source>
</evidence>
<feature type="domain" description="WW" evidence="2">
    <location>
        <begin position="14"/>
        <end position="58"/>
    </location>
</feature>
<feature type="compositionally biased region" description="Gly residues" evidence="1">
    <location>
        <begin position="307"/>
        <end position="329"/>
    </location>
</feature>
<dbReference type="PROSITE" id="PS50020">
    <property type="entry name" value="WW_DOMAIN_2"/>
    <property type="match status" value="1"/>
</dbReference>
<feature type="compositionally biased region" description="Basic and acidic residues" evidence="1">
    <location>
        <begin position="117"/>
        <end position="132"/>
    </location>
</feature>
<feature type="compositionally biased region" description="Low complexity" evidence="1">
    <location>
        <begin position="149"/>
        <end position="176"/>
    </location>
</feature>
<protein>
    <recommendedName>
        <fullName evidence="2">WW domain-containing protein</fullName>
    </recommendedName>
</protein>